<keyword evidence="5" id="KW-1185">Reference proteome</keyword>
<protein>
    <submittedName>
        <fullName evidence="2">Uncharacterized protein</fullName>
    </submittedName>
</protein>
<name>A0A815V604_9BILA</name>
<dbReference type="EMBL" id="CAJOBC010089898">
    <property type="protein sequence ID" value="CAF4385402.1"/>
    <property type="molecule type" value="Genomic_DNA"/>
</dbReference>
<dbReference type="Proteomes" id="UP000681722">
    <property type="component" value="Unassembled WGS sequence"/>
</dbReference>
<proteinExistence type="predicted"/>
<dbReference type="AlphaFoldDB" id="A0A815V604"/>
<evidence type="ECO:0000313" key="5">
    <source>
        <dbReference type="Proteomes" id="UP000663829"/>
    </source>
</evidence>
<dbReference type="EMBL" id="CAJOBA010011914">
    <property type="protein sequence ID" value="CAF3872729.1"/>
    <property type="molecule type" value="Genomic_DNA"/>
</dbReference>
<evidence type="ECO:0000313" key="1">
    <source>
        <dbReference type="EMBL" id="CAF1107656.1"/>
    </source>
</evidence>
<evidence type="ECO:0000313" key="2">
    <source>
        <dbReference type="EMBL" id="CAF1526327.1"/>
    </source>
</evidence>
<dbReference type="EMBL" id="CAJNOQ010024328">
    <property type="protein sequence ID" value="CAF1526327.1"/>
    <property type="molecule type" value="Genomic_DNA"/>
</dbReference>
<comment type="caution">
    <text evidence="2">The sequence shown here is derived from an EMBL/GenBank/DDBJ whole genome shotgun (WGS) entry which is preliminary data.</text>
</comment>
<sequence>MLMSVPWGHGELELDSGEILTLPKQVLQAKRSHVIDQYKWHCEEVKFTPLKDRKLFYIVENLNASEQKVLSGLDDFAAAARDASEKLEFICQRLLISSAERKRLNLTRAH</sequence>
<dbReference type="Proteomes" id="UP000663829">
    <property type="component" value="Unassembled WGS sequence"/>
</dbReference>
<dbReference type="EMBL" id="CAJNOK010010155">
    <property type="protein sequence ID" value="CAF1107656.1"/>
    <property type="molecule type" value="Genomic_DNA"/>
</dbReference>
<evidence type="ECO:0000313" key="4">
    <source>
        <dbReference type="EMBL" id="CAF4385402.1"/>
    </source>
</evidence>
<reference evidence="2" key="1">
    <citation type="submission" date="2021-02" db="EMBL/GenBank/DDBJ databases">
        <authorList>
            <person name="Nowell W R."/>
        </authorList>
    </citation>
    <scope>NUCLEOTIDE SEQUENCE</scope>
</reference>
<accession>A0A815V604</accession>
<dbReference type="Proteomes" id="UP000677228">
    <property type="component" value="Unassembled WGS sequence"/>
</dbReference>
<gene>
    <name evidence="2" type="ORF">GPM918_LOCUS37800</name>
    <name evidence="1" type="ORF">OVA965_LOCUS19605</name>
    <name evidence="4" type="ORF">SRO942_LOCUS38583</name>
    <name evidence="3" type="ORF">TMI583_LOCUS19703</name>
</gene>
<dbReference type="Proteomes" id="UP000682733">
    <property type="component" value="Unassembled WGS sequence"/>
</dbReference>
<evidence type="ECO:0000313" key="3">
    <source>
        <dbReference type="EMBL" id="CAF3872729.1"/>
    </source>
</evidence>
<dbReference type="OrthoDB" id="10045083at2759"/>
<organism evidence="2 5">
    <name type="scientific">Didymodactylos carnosus</name>
    <dbReference type="NCBI Taxonomy" id="1234261"/>
    <lineage>
        <taxon>Eukaryota</taxon>
        <taxon>Metazoa</taxon>
        <taxon>Spiralia</taxon>
        <taxon>Gnathifera</taxon>
        <taxon>Rotifera</taxon>
        <taxon>Eurotatoria</taxon>
        <taxon>Bdelloidea</taxon>
        <taxon>Philodinida</taxon>
        <taxon>Philodinidae</taxon>
        <taxon>Didymodactylos</taxon>
    </lineage>
</organism>